<keyword evidence="12" id="KW-1185">Reference proteome</keyword>
<dbReference type="SMART" id="SM00387">
    <property type="entry name" value="HATPase_c"/>
    <property type="match status" value="1"/>
</dbReference>
<feature type="transmembrane region" description="Helical" evidence="9">
    <location>
        <begin position="63"/>
        <end position="85"/>
    </location>
</feature>
<evidence type="ECO:0000256" key="8">
    <source>
        <dbReference type="SAM" id="MobiDB-lite"/>
    </source>
</evidence>
<protein>
    <recommendedName>
        <fullName evidence="2">histidine kinase</fullName>
        <ecNumber evidence="2">2.7.13.3</ecNumber>
    </recommendedName>
</protein>
<keyword evidence="4" id="KW-0808">Transferase</keyword>
<evidence type="ECO:0000259" key="10">
    <source>
        <dbReference type="PROSITE" id="PS50109"/>
    </source>
</evidence>
<reference evidence="11 12" key="1">
    <citation type="submission" date="2024-06" db="EMBL/GenBank/DDBJ databases">
        <title>The Natural Products Discovery Center: Release of the First 8490 Sequenced Strains for Exploring Actinobacteria Biosynthetic Diversity.</title>
        <authorList>
            <person name="Kalkreuter E."/>
            <person name="Kautsar S.A."/>
            <person name="Yang D."/>
            <person name="Bader C.D."/>
            <person name="Teijaro C.N."/>
            <person name="Fluegel L."/>
            <person name="Davis C.M."/>
            <person name="Simpson J.R."/>
            <person name="Lauterbach L."/>
            <person name="Steele A.D."/>
            <person name="Gui C."/>
            <person name="Meng S."/>
            <person name="Li G."/>
            <person name="Viehrig K."/>
            <person name="Ye F."/>
            <person name="Su P."/>
            <person name="Kiefer A.F."/>
            <person name="Nichols A."/>
            <person name="Cepeda A.J."/>
            <person name="Yan W."/>
            <person name="Fan B."/>
            <person name="Jiang Y."/>
            <person name="Adhikari A."/>
            <person name="Zheng C.-J."/>
            <person name="Schuster L."/>
            <person name="Cowan T.M."/>
            <person name="Smanski M.J."/>
            <person name="Chevrette M.G."/>
            <person name="De Carvalho L.P.S."/>
            <person name="Shen B."/>
        </authorList>
    </citation>
    <scope>NUCLEOTIDE SEQUENCE [LARGE SCALE GENOMIC DNA]</scope>
    <source>
        <strain evidence="11 12">NPDC048946</strain>
    </source>
</reference>
<keyword evidence="9" id="KW-0472">Membrane</keyword>
<sequence>MAGGKRGRTGPGADPERLAGGVPEHAVDAVSAPAIAVATAAAVLGVIAAVISVLTLASDGSALHASIVALLYVPSIVLGAISALLQRRFVAREVAALRAEISRRDDAQRRLTDELERRGAEIADLTRRQQLLLAEDDLLRERMQESFVNLSMRSLTLVERQLDVIEKLEHTEENAQRLEDLFRLDHLATRMRRNSENVLVLADADERHGHRPPGTLLDVVRAAVSEIEYYERVDIGHIPRAELAGHTADDISHLLAELLENAAAYSPPSTRVSVAGRTLENRGILLTVEDEGFGVPPDRLPELNAQLQGGRAAASSSDLAGLGVFVVGALAVRHGLRVQLRPRREGGLAAIVMLPAALLLGSSPSAADISHERAVERAGPSGAGRRPPAAASRSTLQERHQSAPKPAAAAAEMSALEVSAPEMSAPAVPAAAETPAAAAAAAPASATPDTAPPTPIGETGHATGTGGPSPLPRRPGKMDADKRTKSGSSPTPGSALPQRSVPGKAKAAATEAAAGTSAPPADAAGGPPPLPKRWVARGVDETAQLRAIDPREVGTPGGIEPSGPQPAAADPQSLAADPRPDAGEPRTVAGEPRPGLTDKGLPKRVPRTRPADEAPTPAVDPAPQRDNGPVAAEELRRRLSGFQMGSAAARQAADDDIAVPPSTSRRSAAPEPGGEHR</sequence>
<evidence type="ECO:0000256" key="7">
    <source>
        <dbReference type="ARBA" id="ARBA00022989"/>
    </source>
</evidence>
<evidence type="ECO:0000256" key="5">
    <source>
        <dbReference type="ARBA" id="ARBA00022692"/>
    </source>
</evidence>
<name>A0ABV3DMI0_9ACTN</name>
<evidence type="ECO:0000256" key="3">
    <source>
        <dbReference type="ARBA" id="ARBA00022553"/>
    </source>
</evidence>
<dbReference type="PANTHER" id="PTHR45436:SF5">
    <property type="entry name" value="SENSOR HISTIDINE KINASE TRCS"/>
    <property type="match status" value="1"/>
</dbReference>
<feature type="region of interest" description="Disordered" evidence="8">
    <location>
        <begin position="370"/>
        <end position="414"/>
    </location>
</feature>
<gene>
    <name evidence="11" type="ORF">AB0C36_26060</name>
</gene>
<evidence type="ECO:0000256" key="1">
    <source>
        <dbReference type="ARBA" id="ARBA00000085"/>
    </source>
</evidence>
<dbReference type="InterPro" id="IPR050428">
    <property type="entry name" value="TCS_sensor_his_kinase"/>
</dbReference>
<dbReference type="Pfam" id="PF02518">
    <property type="entry name" value="HATPase_c"/>
    <property type="match status" value="1"/>
</dbReference>
<dbReference type="Proteomes" id="UP001551482">
    <property type="component" value="Unassembled WGS sequence"/>
</dbReference>
<dbReference type="EC" id="2.7.13.3" evidence="2"/>
<dbReference type="RefSeq" id="WP_358358125.1">
    <property type="nucleotide sequence ID" value="NZ_JBEZFP010000076.1"/>
</dbReference>
<evidence type="ECO:0000313" key="12">
    <source>
        <dbReference type="Proteomes" id="UP001551482"/>
    </source>
</evidence>
<feature type="compositionally biased region" description="Low complexity" evidence="8">
    <location>
        <begin position="439"/>
        <end position="449"/>
    </location>
</feature>
<feature type="region of interest" description="Disordered" evidence="8">
    <location>
        <begin position="439"/>
        <end position="677"/>
    </location>
</feature>
<dbReference type="GO" id="GO:0005524">
    <property type="term" value="F:ATP binding"/>
    <property type="evidence" value="ECO:0007669"/>
    <property type="project" value="UniProtKB-KW"/>
</dbReference>
<feature type="domain" description="Histidine kinase" evidence="10">
    <location>
        <begin position="251"/>
        <end position="358"/>
    </location>
</feature>
<dbReference type="Gene3D" id="3.30.565.10">
    <property type="entry name" value="Histidine kinase-like ATPase, C-terminal domain"/>
    <property type="match status" value="1"/>
</dbReference>
<evidence type="ECO:0000256" key="2">
    <source>
        <dbReference type="ARBA" id="ARBA00012438"/>
    </source>
</evidence>
<feature type="transmembrane region" description="Helical" evidence="9">
    <location>
        <begin position="34"/>
        <end position="57"/>
    </location>
</feature>
<feature type="compositionally biased region" description="Low complexity" evidence="8">
    <location>
        <begin position="377"/>
        <end position="394"/>
    </location>
</feature>
<dbReference type="PROSITE" id="PS50109">
    <property type="entry name" value="HIS_KIN"/>
    <property type="match status" value="1"/>
</dbReference>
<evidence type="ECO:0000256" key="4">
    <source>
        <dbReference type="ARBA" id="ARBA00022679"/>
    </source>
</evidence>
<dbReference type="SUPFAM" id="SSF55874">
    <property type="entry name" value="ATPase domain of HSP90 chaperone/DNA topoisomerase II/histidine kinase"/>
    <property type="match status" value="1"/>
</dbReference>
<feature type="region of interest" description="Disordered" evidence="8">
    <location>
        <begin position="1"/>
        <end position="20"/>
    </location>
</feature>
<feature type="compositionally biased region" description="Low complexity" evidence="8">
    <location>
        <begin position="403"/>
        <end position="414"/>
    </location>
</feature>
<dbReference type="InterPro" id="IPR003594">
    <property type="entry name" value="HATPase_dom"/>
</dbReference>
<dbReference type="InterPro" id="IPR036890">
    <property type="entry name" value="HATPase_C_sf"/>
</dbReference>
<organism evidence="11 12">
    <name type="scientific">Streptodolium elevatio</name>
    <dbReference type="NCBI Taxonomy" id="3157996"/>
    <lineage>
        <taxon>Bacteria</taxon>
        <taxon>Bacillati</taxon>
        <taxon>Actinomycetota</taxon>
        <taxon>Actinomycetes</taxon>
        <taxon>Kitasatosporales</taxon>
        <taxon>Streptomycetaceae</taxon>
        <taxon>Streptodolium</taxon>
    </lineage>
</organism>
<dbReference type="EMBL" id="JBEZFP010000076">
    <property type="protein sequence ID" value="MEU8136965.1"/>
    <property type="molecule type" value="Genomic_DNA"/>
</dbReference>
<keyword evidence="7 9" id="KW-1133">Transmembrane helix</keyword>
<evidence type="ECO:0000256" key="9">
    <source>
        <dbReference type="SAM" id="Phobius"/>
    </source>
</evidence>
<keyword evidence="11" id="KW-0547">Nucleotide-binding</keyword>
<dbReference type="InterPro" id="IPR005467">
    <property type="entry name" value="His_kinase_dom"/>
</dbReference>
<accession>A0ABV3DMI0</accession>
<evidence type="ECO:0000313" key="11">
    <source>
        <dbReference type="EMBL" id="MEU8136965.1"/>
    </source>
</evidence>
<keyword evidence="6" id="KW-0418">Kinase</keyword>
<keyword evidence="11" id="KW-0067">ATP-binding</keyword>
<dbReference type="PANTHER" id="PTHR45436">
    <property type="entry name" value="SENSOR HISTIDINE KINASE YKOH"/>
    <property type="match status" value="1"/>
</dbReference>
<comment type="catalytic activity">
    <reaction evidence="1">
        <text>ATP + protein L-histidine = ADP + protein N-phospho-L-histidine.</text>
        <dbReference type="EC" id="2.7.13.3"/>
    </reaction>
</comment>
<evidence type="ECO:0000256" key="6">
    <source>
        <dbReference type="ARBA" id="ARBA00022777"/>
    </source>
</evidence>
<keyword evidence="5 9" id="KW-0812">Transmembrane</keyword>
<comment type="caution">
    <text evidence="11">The sequence shown here is derived from an EMBL/GenBank/DDBJ whole genome shotgun (WGS) entry which is preliminary data.</text>
</comment>
<proteinExistence type="predicted"/>
<keyword evidence="3" id="KW-0597">Phosphoprotein</keyword>
<feature type="compositionally biased region" description="Low complexity" evidence="8">
    <location>
        <begin position="502"/>
        <end position="525"/>
    </location>
</feature>